<dbReference type="EMBL" id="JASJOS010000002">
    <property type="protein sequence ID" value="MDJ1479867.1"/>
    <property type="molecule type" value="Genomic_DNA"/>
</dbReference>
<dbReference type="SUPFAM" id="SSF54427">
    <property type="entry name" value="NTF2-like"/>
    <property type="match status" value="1"/>
</dbReference>
<protein>
    <submittedName>
        <fullName evidence="1">Nuclear transport factor 2 family protein</fullName>
    </submittedName>
</protein>
<dbReference type="AlphaFoldDB" id="A0AAE3U5T7"/>
<dbReference type="InterPro" id="IPR039437">
    <property type="entry name" value="FrzH/put_lumazine-bd"/>
</dbReference>
<reference evidence="1" key="1">
    <citation type="submission" date="2023-05" db="EMBL/GenBank/DDBJ databases">
        <authorList>
            <person name="Zhang X."/>
        </authorList>
    </citation>
    <scope>NUCLEOTIDE SEQUENCE</scope>
    <source>
        <strain evidence="1">YF14B1</strain>
    </source>
</reference>
<evidence type="ECO:0000313" key="2">
    <source>
        <dbReference type="Proteomes" id="UP001241110"/>
    </source>
</evidence>
<name>A0AAE3U5T7_9BACT</name>
<dbReference type="RefSeq" id="WP_313976395.1">
    <property type="nucleotide sequence ID" value="NZ_JASJOS010000002.1"/>
</dbReference>
<evidence type="ECO:0000313" key="1">
    <source>
        <dbReference type="EMBL" id="MDJ1479867.1"/>
    </source>
</evidence>
<dbReference type="InterPro" id="IPR032710">
    <property type="entry name" value="NTF2-like_dom_sf"/>
</dbReference>
<dbReference type="Proteomes" id="UP001241110">
    <property type="component" value="Unassembled WGS sequence"/>
</dbReference>
<organism evidence="1 2">
    <name type="scientific">Xanthocytophaga flava</name>
    <dbReference type="NCBI Taxonomy" id="3048013"/>
    <lineage>
        <taxon>Bacteria</taxon>
        <taxon>Pseudomonadati</taxon>
        <taxon>Bacteroidota</taxon>
        <taxon>Cytophagia</taxon>
        <taxon>Cytophagales</taxon>
        <taxon>Rhodocytophagaceae</taxon>
        <taxon>Xanthocytophaga</taxon>
    </lineage>
</organism>
<comment type="caution">
    <text evidence="1">The sequence shown here is derived from an EMBL/GenBank/DDBJ whole genome shotgun (WGS) entry which is preliminary data.</text>
</comment>
<dbReference type="Pfam" id="PF12893">
    <property type="entry name" value="Lumazine_bd_2"/>
    <property type="match status" value="1"/>
</dbReference>
<sequence>MITSHTETAVITETLENYFRSICEGDVNTLAKYFHKGTLLWGDVKGQPYARTLDQYLDGVENRLSPKDSGQPFLWNILSIDIINSIAMVKVHVKMYDFNYDEFLSFHKINNNWIIVSKMISDVQQ</sequence>
<dbReference type="Gene3D" id="3.10.450.50">
    <property type="match status" value="1"/>
</dbReference>
<proteinExistence type="predicted"/>
<gene>
    <name evidence="1" type="ORF">QNI16_05175</name>
</gene>
<accession>A0AAE3U5T7</accession>